<organism evidence="2 3">
    <name type="scientific">Protopolystoma xenopodis</name>
    <dbReference type="NCBI Taxonomy" id="117903"/>
    <lineage>
        <taxon>Eukaryota</taxon>
        <taxon>Metazoa</taxon>
        <taxon>Spiralia</taxon>
        <taxon>Lophotrochozoa</taxon>
        <taxon>Platyhelminthes</taxon>
        <taxon>Monogenea</taxon>
        <taxon>Polyopisthocotylea</taxon>
        <taxon>Polystomatidea</taxon>
        <taxon>Polystomatidae</taxon>
        <taxon>Protopolystoma</taxon>
    </lineage>
</organism>
<evidence type="ECO:0000313" key="2">
    <source>
        <dbReference type="EMBL" id="VEL28243.1"/>
    </source>
</evidence>
<accession>A0A448X500</accession>
<proteinExistence type="predicted"/>
<name>A0A448X500_9PLAT</name>
<reference evidence="2" key="1">
    <citation type="submission" date="2018-11" db="EMBL/GenBank/DDBJ databases">
        <authorList>
            <consortium name="Pathogen Informatics"/>
        </authorList>
    </citation>
    <scope>NUCLEOTIDE SEQUENCE</scope>
</reference>
<comment type="caution">
    <text evidence="2">The sequence shown here is derived from an EMBL/GenBank/DDBJ whole genome shotgun (WGS) entry which is preliminary data.</text>
</comment>
<feature type="region of interest" description="Disordered" evidence="1">
    <location>
        <begin position="1"/>
        <end position="22"/>
    </location>
</feature>
<dbReference type="AlphaFoldDB" id="A0A448X500"/>
<evidence type="ECO:0000313" key="3">
    <source>
        <dbReference type="Proteomes" id="UP000784294"/>
    </source>
</evidence>
<keyword evidence="3" id="KW-1185">Reference proteome</keyword>
<dbReference type="EMBL" id="CAAALY010093462">
    <property type="protein sequence ID" value="VEL28243.1"/>
    <property type="molecule type" value="Genomic_DNA"/>
</dbReference>
<evidence type="ECO:0000256" key="1">
    <source>
        <dbReference type="SAM" id="MobiDB-lite"/>
    </source>
</evidence>
<dbReference type="Proteomes" id="UP000784294">
    <property type="component" value="Unassembled WGS sequence"/>
</dbReference>
<protein>
    <submittedName>
        <fullName evidence="2">Uncharacterized protein</fullName>
    </submittedName>
</protein>
<sequence length="111" mass="12089">MTHTPSDKCNSRSTREVDEEKDLQEKQSELFHFGWWMSVTVARRQKGVSISHRALIDGGQEGAGQVHVHQQWDAACDKRLSSRSRPGHRAGLADLHAVATASAAMATAGGP</sequence>
<gene>
    <name evidence="2" type="ORF">PXEA_LOCUS21683</name>
</gene>